<comment type="caution">
    <text evidence="3">The sequence shown here is derived from an EMBL/GenBank/DDBJ whole genome shotgun (WGS) entry which is preliminary data.</text>
</comment>
<dbReference type="GO" id="GO:0016787">
    <property type="term" value="F:hydrolase activity"/>
    <property type="evidence" value="ECO:0007669"/>
    <property type="project" value="UniProtKB-KW"/>
</dbReference>
<dbReference type="InterPro" id="IPR001279">
    <property type="entry name" value="Metallo-B-lactamas"/>
</dbReference>
<dbReference type="Proteomes" id="UP000244906">
    <property type="component" value="Unassembled WGS sequence"/>
</dbReference>
<sequence length="391" mass="45573">MSPIANLRSGWLFFLFKHISKYLIVLSASLVLAVLLLGFSWFNESGINKTEIISPQYYDNQFHNLNDVRTWSWQGSWSALRRWATEDFSDTRPDQPLPVRQLNQQLLEQDRLNSDGPLLYWLGHSSVLLYLDQRYWLIDPVFSDRASPFSFYGPQRFQPAPISVAQLPPLAGVIISHNHYDHLDQQTIRQLADKTEHFYLPLVVGQYLQDWGISKDKITELDWWQSAVNQEVTFVATPAQHFSGRGLFDRGESLWASWVIQTENTKIFFSGDSGYFSGFKQIGDRYGPFDITLLEAGAYDRDWQQVHMLPEQTIQAHHDLQGRQLLPIHNGVFDLAFHRWFEPYQKLSELAKAQDIELRTPLQGQKIDLSNSNDSVFNLNRFKRWWLDVLH</sequence>
<keyword evidence="1" id="KW-0472">Membrane</keyword>
<gene>
    <name evidence="3" type="ORF">DC094_03330</name>
</gene>
<feature type="transmembrane region" description="Helical" evidence="1">
    <location>
        <begin position="21"/>
        <end position="42"/>
    </location>
</feature>
<keyword evidence="1" id="KW-0812">Transmembrane</keyword>
<dbReference type="Gene3D" id="3.60.15.10">
    <property type="entry name" value="Ribonuclease Z/Hydroxyacylglutathione hydrolase-like"/>
    <property type="match status" value="1"/>
</dbReference>
<reference evidence="3 4" key="1">
    <citation type="submission" date="2018-04" db="EMBL/GenBank/DDBJ databases">
        <title>Thalassorhabdus spongiae gen. nov., sp. nov., isolated from a marine sponge in South-West Iceland.</title>
        <authorList>
            <person name="Knobloch S."/>
            <person name="Daussin A."/>
            <person name="Johannsson R."/>
            <person name="Marteinsson V.T."/>
        </authorList>
    </citation>
    <scope>NUCLEOTIDE SEQUENCE [LARGE SCALE GENOMIC DNA]</scope>
    <source>
        <strain evidence="3 4">Hp12</strain>
    </source>
</reference>
<dbReference type="InterPro" id="IPR036866">
    <property type="entry name" value="RibonucZ/Hydroxyglut_hydro"/>
</dbReference>
<evidence type="ECO:0000256" key="1">
    <source>
        <dbReference type="SAM" id="Phobius"/>
    </source>
</evidence>
<feature type="domain" description="Metallo-beta-lactamase" evidence="2">
    <location>
        <begin position="136"/>
        <end position="329"/>
    </location>
</feature>
<dbReference type="EMBL" id="QDDL01000001">
    <property type="protein sequence ID" value="PVZ72066.1"/>
    <property type="molecule type" value="Genomic_DNA"/>
</dbReference>
<dbReference type="PANTHER" id="PTHR15032:SF4">
    <property type="entry name" value="N-ACYL-PHOSPHATIDYLETHANOLAMINE-HYDROLYZING PHOSPHOLIPASE D"/>
    <property type="match status" value="1"/>
</dbReference>
<evidence type="ECO:0000313" key="4">
    <source>
        <dbReference type="Proteomes" id="UP000244906"/>
    </source>
</evidence>
<keyword evidence="1" id="KW-1133">Transmembrane helix</keyword>
<dbReference type="Pfam" id="PF12706">
    <property type="entry name" value="Lactamase_B_2"/>
    <property type="match status" value="1"/>
</dbReference>
<keyword evidence="4" id="KW-1185">Reference proteome</keyword>
<name>A0A2V1GZ92_9GAMM</name>
<proteinExistence type="predicted"/>
<dbReference type="PANTHER" id="PTHR15032">
    <property type="entry name" value="N-ACYL-PHOSPHATIDYLETHANOLAMINE-HYDROLYZING PHOSPHOLIPASE D"/>
    <property type="match status" value="1"/>
</dbReference>
<evidence type="ECO:0000313" key="3">
    <source>
        <dbReference type="EMBL" id="PVZ72066.1"/>
    </source>
</evidence>
<evidence type="ECO:0000259" key="2">
    <source>
        <dbReference type="Pfam" id="PF12706"/>
    </source>
</evidence>
<protein>
    <submittedName>
        <fullName evidence="3">Hydrolase</fullName>
    </submittedName>
</protein>
<dbReference type="OrthoDB" id="9805728at2"/>
<keyword evidence="3" id="KW-0378">Hydrolase</keyword>
<dbReference type="GO" id="GO:0005737">
    <property type="term" value="C:cytoplasm"/>
    <property type="evidence" value="ECO:0007669"/>
    <property type="project" value="TreeGrafter"/>
</dbReference>
<organism evidence="3 4">
    <name type="scientific">Pelagibaculum spongiae</name>
    <dbReference type="NCBI Taxonomy" id="2080658"/>
    <lineage>
        <taxon>Bacteria</taxon>
        <taxon>Pseudomonadati</taxon>
        <taxon>Pseudomonadota</taxon>
        <taxon>Gammaproteobacteria</taxon>
        <taxon>Oceanospirillales</taxon>
        <taxon>Pelagibaculum</taxon>
    </lineage>
</organism>
<accession>A0A2V1GZ92</accession>
<dbReference type="AlphaFoldDB" id="A0A2V1GZ92"/>
<dbReference type="SUPFAM" id="SSF56281">
    <property type="entry name" value="Metallo-hydrolase/oxidoreductase"/>
    <property type="match status" value="1"/>
</dbReference>